<feature type="binding site" evidence="4">
    <location>
        <position position="174"/>
    </location>
    <ligand>
        <name>Mg(2+)</name>
        <dbReference type="ChEBI" id="CHEBI:18420"/>
    </ligand>
</feature>
<keyword evidence="3 4" id="KW-0949">S-adenosyl-L-methionine</keyword>
<keyword evidence="4" id="KW-0460">Magnesium</keyword>
<dbReference type="Pfam" id="PF01596">
    <property type="entry name" value="Methyltransf_3"/>
    <property type="match status" value="1"/>
</dbReference>
<feature type="binding site" evidence="4">
    <location>
        <position position="147"/>
    </location>
    <ligand>
        <name>S-adenosyl-L-methionine</name>
        <dbReference type="ChEBI" id="CHEBI:59789"/>
    </ligand>
</feature>
<dbReference type="Proteomes" id="UP000002164">
    <property type="component" value="Chromosome"/>
</dbReference>
<keyword evidence="2 4" id="KW-0808">Transferase</keyword>
<keyword evidence="4" id="KW-0819">tRNA processing</keyword>
<evidence type="ECO:0000256" key="1">
    <source>
        <dbReference type="ARBA" id="ARBA00022603"/>
    </source>
</evidence>
<evidence type="ECO:0000256" key="2">
    <source>
        <dbReference type="ARBA" id="ARBA00022679"/>
    </source>
</evidence>
<dbReference type="InterPro" id="IPR043675">
    <property type="entry name" value="TrmR_methyltr"/>
</dbReference>
<evidence type="ECO:0000256" key="4">
    <source>
        <dbReference type="HAMAP-Rule" id="MF_02217"/>
    </source>
</evidence>
<sequence>MMKYGQRLHARCHLIEGGTMELSDAYIQSFIQPRNELLLEMEAYAEENHVPIMQLAGIDALNQLLRIQNPQKILEIGTAIGYSAIRMAEALPNVQIVTIERDIERVTKAKAYIERSTVSNRIKVIEGDALEVDDKAIDTEFDAVFIDAAKGQYQRFFEKYAPLVKSGGVLYIDNMYMHGLSDLDLKDVPRRKRTMIRNLKNFTEWIMQHPDYTSAFLPVGDGLLLCLKR</sequence>
<feature type="binding site" evidence="4">
    <location>
        <position position="173"/>
    </location>
    <ligand>
        <name>Mg(2+)</name>
        <dbReference type="ChEBI" id="CHEBI:18420"/>
    </ligand>
</feature>
<comment type="catalytic activity">
    <reaction evidence="4">
        <text>5-hydroxyuridine(34) in tRNA + S-adenosyl-L-methionine = 5-methoxyuridine(34) in tRNA + S-adenosyl-L-homocysteine + H(+)</text>
        <dbReference type="Rhea" id="RHEA:60524"/>
        <dbReference type="Rhea" id="RHEA-COMP:13381"/>
        <dbReference type="Rhea" id="RHEA-COMP:15591"/>
        <dbReference type="ChEBI" id="CHEBI:15378"/>
        <dbReference type="ChEBI" id="CHEBI:57856"/>
        <dbReference type="ChEBI" id="CHEBI:59789"/>
        <dbReference type="ChEBI" id="CHEBI:136877"/>
        <dbReference type="ChEBI" id="CHEBI:143860"/>
    </reaction>
</comment>
<keyword evidence="1 4" id="KW-0489">Methyltransferase</keyword>
<comment type="similarity">
    <text evidence="4">Belongs to the class I-like SAM-binding methyltransferase superfamily. Cation-dependent O-methyltransferase family.</text>
</comment>
<feature type="binding site" evidence="4">
    <location>
        <position position="53"/>
    </location>
    <ligand>
        <name>S-adenosyl-L-methionine</name>
        <dbReference type="ChEBI" id="CHEBI:59789"/>
    </ligand>
</feature>
<feature type="binding site" evidence="4">
    <location>
        <begin position="128"/>
        <end position="129"/>
    </location>
    <ligand>
        <name>S-adenosyl-L-methionine</name>
        <dbReference type="ChEBI" id="CHEBI:59789"/>
    </ligand>
</feature>
<dbReference type="Gene3D" id="3.40.50.150">
    <property type="entry name" value="Vaccinia Virus protein VP39"/>
    <property type="match status" value="1"/>
</dbReference>
<dbReference type="HAMAP" id="MF_02217">
    <property type="entry name" value="TrmR_methyltr"/>
    <property type="match status" value="1"/>
</dbReference>
<dbReference type="InterPro" id="IPR002935">
    <property type="entry name" value="SAM_O-MeTrfase"/>
</dbReference>
<dbReference type="HOGENOM" id="CLU_067676_4_0_9"/>
<feature type="binding site" evidence="4">
    <location>
        <position position="147"/>
    </location>
    <ligand>
        <name>Mg(2+)</name>
        <dbReference type="ChEBI" id="CHEBI:18420"/>
    </ligand>
</feature>
<dbReference type="GO" id="GO:0000287">
    <property type="term" value="F:magnesium ion binding"/>
    <property type="evidence" value="ECO:0007669"/>
    <property type="project" value="UniProtKB-UniRule"/>
</dbReference>
<organism evidence="5 6">
    <name type="scientific">Lysinibacillus sphaericus (strain C3-41)</name>
    <dbReference type="NCBI Taxonomy" id="444177"/>
    <lineage>
        <taxon>Bacteria</taxon>
        <taxon>Bacillati</taxon>
        <taxon>Bacillota</taxon>
        <taxon>Bacilli</taxon>
        <taxon>Bacillales</taxon>
        <taxon>Bacillaceae</taxon>
        <taxon>Lysinibacillus</taxon>
    </lineage>
</organism>
<dbReference type="GO" id="GO:0016300">
    <property type="term" value="F:tRNA (uridine) methyltransferase activity"/>
    <property type="evidence" value="ECO:0007669"/>
    <property type="project" value="UniProtKB-UniRule"/>
</dbReference>
<dbReference type="EC" id="2.1.1.-" evidence="4"/>
<feature type="binding site" evidence="4">
    <location>
        <position position="83"/>
    </location>
    <ligand>
        <name>S-adenosyl-L-methionine</name>
        <dbReference type="ChEBI" id="CHEBI:59789"/>
    </ligand>
</feature>
<dbReference type="SUPFAM" id="SSF53335">
    <property type="entry name" value="S-adenosyl-L-methionine-dependent methyltransferases"/>
    <property type="match status" value="1"/>
</dbReference>
<dbReference type="GO" id="GO:0030488">
    <property type="term" value="P:tRNA methylation"/>
    <property type="evidence" value="ECO:0007669"/>
    <property type="project" value="UniProtKB-UniRule"/>
</dbReference>
<dbReference type="PANTHER" id="PTHR10509:SF14">
    <property type="entry name" value="CAFFEOYL-COA O-METHYLTRANSFERASE 3-RELATED"/>
    <property type="match status" value="1"/>
</dbReference>
<evidence type="ECO:0000313" key="5">
    <source>
        <dbReference type="EMBL" id="ACA41342.1"/>
    </source>
</evidence>
<name>B1HUJ7_LYSSC</name>
<reference evidence="5 6" key="1">
    <citation type="journal article" date="2008" name="J. Bacteriol.">
        <title>Complete genome sequence of the mosquitocidal bacterium Bacillus sphaericus C3-41 and comparison with those of closely related Bacillus species.</title>
        <authorList>
            <person name="Hu X."/>
            <person name="Fan W."/>
            <person name="Han B."/>
            <person name="Liu H."/>
            <person name="Zheng D."/>
            <person name="Li Q."/>
            <person name="Dong W."/>
            <person name="Yan J."/>
            <person name="Gao M."/>
            <person name="Berry C."/>
            <person name="Yuan Z."/>
        </authorList>
    </citation>
    <scope>NUCLEOTIDE SEQUENCE [LARGE SCALE GENOMIC DNA]</scope>
    <source>
        <strain evidence="5 6">C3-41</strain>
    </source>
</reference>
<protein>
    <recommendedName>
        <fullName evidence="4">tRNA 5-hydroxyuridine methyltransferase</fullName>
        <ecNumber evidence="4">2.1.1.-</ecNumber>
    </recommendedName>
    <alternativeName>
        <fullName evidence="4">ho5U methyltransferase</fullName>
    </alternativeName>
</protein>
<dbReference type="PROSITE" id="PS51682">
    <property type="entry name" value="SAM_OMT_I"/>
    <property type="match status" value="1"/>
</dbReference>
<dbReference type="CDD" id="cd02440">
    <property type="entry name" value="AdoMet_MTases"/>
    <property type="match status" value="1"/>
</dbReference>
<dbReference type="KEGG" id="lsp:Bsph_3866"/>
<keyword evidence="4" id="KW-0479">Metal-binding</keyword>
<dbReference type="InterPro" id="IPR050362">
    <property type="entry name" value="Cation-dep_OMT"/>
</dbReference>
<gene>
    <name evidence="4" type="primary">trmR</name>
    <name evidence="5" type="ordered locus">Bsph_3866</name>
</gene>
<dbReference type="GO" id="GO:0008757">
    <property type="term" value="F:S-adenosylmethionine-dependent methyltransferase activity"/>
    <property type="evidence" value="ECO:0007669"/>
    <property type="project" value="TreeGrafter"/>
</dbReference>
<comment type="function">
    <text evidence="4">Catalyzes the methylation of 5-hydroxyuridine (ho5U) to form 5-methoxyuridine (mo5U) at position 34 in tRNAs.</text>
</comment>
<evidence type="ECO:0000256" key="3">
    <source>
        <dbReference type="ARBA" id="ARBA00022691"/>
    </source>
</evidence>
<dbReference type="InterPro" id="IPR029063">
    <property type="entry name" value="SAM-dependent_MTases_sf"/>
</dbReference>
<dbReference type="EMBL" id="CP000817">
    <property type="protein sequence ID" value="ACA41342.1"/>
    <property type="molecule type" value="Genomic_DNA"/>
</dbReference>
<dbReference type="PANTHER" id="PTHR10509">
    <property type="entry name" value="O-METHYLTRANSFERASE-RELATED"/>
    <property type="match status" value="1"/>
</dbReference>
<dbReference type="GO" id="GO:0008171">
    <property type="term" value="F:O-methyltransferase activity"/>
    <property type="evidence" value="ECO:0007669"/>
    <property type="project" value="InterPro"/>
</dbReference>
<feature type="binding site" evidence="4">
    <location>
        <position position="100"/>
    </location>
    <ligand>
        <name>S-adenosyl-L-methionine</name>
        <dbReference type="ChEBI" id="CHEBI:59789"/>
    </ligand>
</feature>
<evidence type="ECO:0000313" key="6">
    <source>
        <dbReference type="Proteomes" id="UP000002164"/>
    </source>
</evidence>
<dbReference type="AlphaFoldDB" id="B1HUJ7"/>
<accession>B1HUJ7</accession>
<proteinExistence type="inferred from homology"/>
<dbReference type="EnsemblBacteria" id="ACA41342">
    <property type="protein sequence ID" value="ACA41342"/>
    <property type="gene ID" value="Bsph_3866"/>
</dbReference>
<comment type="subunit">
    <text evidence="4">Homodimer.</text>
</comment>